<keyword evidence="1" id="KW-1133">Transmembrane helix</keyword>
<keyword evidence="1" id="KW-0812">Transmembrane</keyword>
<keyword evidence="3" id="KW-1185">Reference proteome</keyword>
<evidence type="ECO:0000313" key="2">
    <source>
        <dbReference type="EMBL" id="KUN41326.1"/>
    </source>
</evidence>
<dbReference type="EMBL" id="LMWS01000004">
    <property type="protein sequence ID" value="KUN41326.1"/>
    <property type="molecule type" value="Genomic_DNA"/>
</dbReference>
<gene>
    <name evidence="2" type="ORF">AQJ30_03165</name>
</gene>
<accession>A0A101R416</accession>
<dbReference type="AlphaFoldDB" id="A0A101R416"/>
<dbReference type="Proteomes" id="UP000053271">
    <property type="component" value="Unassembled WGS sequence"/>
</dbReference>
<feature type="transmembrane region" description="Helical" evidence="1">
    <location>
        <begin position="110"/>
        <end position="129"/>
    </location>
</feature>
<evidence type="ECO:0000256" key="1">
    <source>
        <dbReference type="SAM" id="Phobius"/>
    </source>
</evidence>
<name>A0A101R416_9ACTN</name>
<proteinExistence type="predicted"/>
<keyword evidence="1" id="KW-0472">Membrane</keyword>
<evidence type="ECO:0000313" key="3">
    <source>
        <dbReference type="Proteomes" id="UP000053271"/>
    </source>
</evidence>
<feature type="transmembrane region" description="Helical" evidence="1">
    <location>
        <begin position="75"/>
        <end position="98"/>
    </location>
</feature>
<feature type="transmembrane region" description="Helical" evidence="1">
    <location>
        <begin position="51"/>
        <end position="69"/>
    </location>
</feature>
<comment type="caution">
    <text evidence="2">The sequence shown here is derived from an EMBL/GenBank/DDBJ whole genome shotgun (WGS) entry which is preliminary data.</text>
</comment>
<organism evidence="2 3">
    <name type="scientific">Streptomyces longwoodensis</name>
    <dbReference type="NCBI Taxonomy" id="68231"/>
    <lineage>
        <taxon>Bacteria</taxon>
        <taxon>Bacillati</taxon>
        <taxon>Actinomycetota</taxon>
        <taxon>Actinomycetes</taxon>
        <taxon>Kitasatosporales</taxon>
        <taxon>Streptomycetaceae</taxon>
        <taxon>Streptomyces</taxon>
    </lineage>
</organism>
<protein>
    <submittedName>
        <fullName evidence="2">Uncharacterized protein</fullName>
    </submittedName>
</protein>
<sequence length="517" mass="53359">MYDGTYGQPFVPPMPSAPPPAPADPVRALAVAVLNLSGLGLGYAVVRRWALVALCWLATGVLLFVALPADPGGVPVAALVLYALFLLAVAAHGARVGLRTRLSGPGPAPLALALGLVLLAVPAGGVVWYDSARDEAVQQMLLDRLERADRLVAAAGGKAFGSGESDYRRALAAYEDLSAAHPGSRAARQVPARMRTYYTTVGAPYAQGQYCDAIAPLTYLRTVPGHMPRTRLGELASWPDDRLAASLYACASSGLAGGQSTWPQQFGQLLTTFPRSDQAAQVQPAVASAVTRAAADLGGTDPCGAIDRLRTLGSSIGTITAGGADAGDALGKEARRATASADSGTYACGVDQYRDGDFEAAQSTMDDFVKANPQHKNRALAQKIAIAAEIAQTVPAAGKRLPTTRSGGGIAVTVRNDSPDPVTVLYTGPVTGSFTLKGCSGCTAYSLVDTLSPGFKPCHGGRSYPQRTISLPAGTVYFLHKPNGDSSASPASDTAKLSPGYVYTECAYTTQSLGSGT</sequence>
<feature type="transmembrane region" description="Helical" evidence="1">
    <location>
        <begin position="26"/>
        <end position="46"/>
    </location>
</feature>
<reference evidence="2 3" key="1">
    <citation type="submission" date="2015-10" db="EMBL/GenBank/DDBJ databases">
        <title>Draft genome sequence of Streptomyces longwoodensis DSM 41677, type strain for the species Streptomyces longwoodensis.</title>
        <authorList>
            <person name="Ruckert C."/>
            <person name="Winkler A."/>
            <person name="Kalinowski J."/>
            <person name="Kampfer P."/>
            <person name="Glaeser S."/>
        </authorList>
    </citation>
    <scope>NUCLEOTIDE SEQUENCE [LARGE SCALE GENOMIC DNA]</scope>
    <source>
        <strain evidence="2 3">DSM 41677</strain>
    </source>
</reference>